<dbReference type="InterPro" id="IPR016181">
    <property type="entry name" value="Acyl_CoA_acyltransferase"/>
</dbReference>
<sequence>MTFLSVEQPDDRVSSSTSEIAVDFIRDWRQAALRLNAGHRTAFQHGYWLGAWYEAFHDHAPLIALISDAATGRDIAVVPMMSHVRRGIRVVEFADLGISDNNAPILACDATFDAAGARAIGVALVNALRALPDGFDLLRLKKMPAHVGGKPNPLVSLGRIGSCSVNGNLVLVGDDYADYRASLRRLQLPRCWRVFSRLGNARFEIATDVERAREFLDVMDVQQEERMRQLGERFVLNDDVHAGFYREVARQGVAEGYAVVSALLCDKGIVATTLGVRYGATYFLLRISHTGRTLANFSPGLLVTERTMETLHAQGVRRFDLSIGNQDYKRRLGAEQVPLTDVSVALSWRGVPYVWRDHAAQGLRRHPRLAALAARAMGKGTR</sequence>
<feature type="domain" description="BioF2-like acetyltransferase" evidence="1">
    <location>
        <begin position="184"/>
        <end position="330"/>
    </location>
</feature>
<dbReference type="Proteomes" id="UP000290819">
    <property type="component" value="Unassembled WGS sequence"/>
</dbReference>
<accession>A0A4Q1UG50</accession>
<protein>
    <submittedName>
        <fullName evidence="2">Cellulose biosynthesis protein CelD</fullName>
    </submittedName>
</protein>
<dbReference type="RefSeq" id="WP_164988623.1">
    <property type="nucleotide sequence ID" value="NZ_MZXW01000055.1"/>
</dbReference>
<comment type="caution">
    <text evidence="2">The sequence shown here is derived from an EMBL/GenBank/DDBJ whole genome shotgun (WGS) entry which is preliminary data.</text>
</comment>
<dbReference type="Pfam" id="PF13480">
    <property type="entry name" value="Acetyltransf_6"/>
    <property type="match status" value="1"/>
</dbReference>
<evidence type="ECO:0000313" key="3">
    <source>
        <dbReference type="Proteomes" id="UP000290819"/>
    </source>
</evidence>
<name>A0A4Q1UG50_9BRAD</name>
<dbReference type="InterPro" id="IPR038740">
    <property type="entry name" value="BioF2-like_GNAT_dom"/>
</dbReference>
<dbReference type="AlphaFoldDB" id="A0A4Q1UG50"/>
<proteinExistence type="predicted"/>
<organism evidence="2 3">
    <name type="scientific">Bradyrhizobium betae</name>
    <dbReference type="NCBI Taxonomy" id="244734"/>
    <lineage>
        <taxon>Bacteria</taxon>
        <taxon>Pseudomonadati</taxon>
        <taxon>Pseudomonadota</taxon>
        <taxon>Alphaproteobacteria</taxon>
        <taxon>Hyphomicrobiales</taxon>
        <taxon>Nitrobacteraceae</taxon>
        <taxon>Bradyrhizobium</taxon>
    </lineage>
</organism>
<gene>
    <name evidence="2" type="ORF">B5V03_39590</name>
</gene>
<evidence type="ECO:0000313" key="2">
    <source>
        <dbReference type="EMBL" id="RXT33626.1"/>
    </source>
</evidence>
<reference evidence="2 3" key="1">
    <citation type="submission" date="2017-03" db="EMBL/GenBank/DDBJ databases">
        <authorList>
            <person name="Safronova V.I."/>
            <person name="Sazanova A.L."/>
            <person name="Chirak E.R."/>
        </authorList>
    </citation>
    <scope>NUCLEOTIDE SEQUENCE [LARGE SCALE GENOMIC DNA]</scope>
    <source>
        <strain evidence="2 3">Opo-243</strain>
    </source>
</reference>
<dbReference type="SUPFAM" id="SSF55729">
    <property type="entry name" value="Acyl-CoA N-acyltransferases (Nat)"/>
    <property type="match status" value="1"/>
</dbReference>
<keyword evidence="3" id="KW-1185">Reference proteome</keyword>
<dbReference type="EMBL" id="MZXW01000055">
    <property type="protein sequence ID" value="RXT33626.1"/>
    <property type="molecule type" value="Genomic_DNA"/>
</dbReference>
<evidence type="ECO:0000259" key="1">
    <source>
        <dbReference type="Pfam" id="PF13480"/>
    </source>
</evidence>